<reference evidence="4 5" key="1">
    <citation type="submission" date="2015-03" db="EMBL/GenBank/DDBJ databases">
        <title>Draft genome of the nematode, Opisthorchis viverrini.</title>
        <authorList>
            <person name="Mitreva M."/>
        </authorList>
    </citation>
    <scope>NUCLEOTIDE SEQUENCE [LARGE SCALE GENOMIC DNA]</scope>
    <source>
        <strain evidence="4">Khon Kaen</strain>
    </source>
</reference>
<dbReference type="GO" id="GO:0005634">
    <property type="term" value="C:nucleus"/>
    <property type="evidence" value="ECO:0007669"/>
    <property type="project" value="TreeGrafter"/>
</dbReference>
<dbReference type="InterPro" id="IPR036265">
    <property type="entry name" value="HIT-like_sf"/>
</dbReference>
<feature type="domain" description="HIT" evidence="3">
    <location>
        <begin position="316"/>
        <end position="384"/>
    </location>
</feature>
<organism evidence="4 5">
    <name type="scientific">Opisthorchis viverrini</name>
    <name type="common">Southeast Asian liver fluke</name>
    <dbReference type="NCBI Taxonomy" id="6198"/>
    <lineage>
        <taxon>Eukaryota</taxon>
        <taxon>Metazoa</taxon>
        <taxon>Spiralia</taxon>
        <taxon>Lophotrochozoa</taxon>
        <taxon>Platyhelminthes</taxon>
        <taxon>Trematoda</taxon>
        <taxon>Digenea</taxon>
        <taxon>Opisthorchiida</taxon>
        <taxon>Opisthorchiata</taxon>
        <taxon>Opisthorchiidae</taxon>
        <taxon>Opisthorchis</taxon>
    </lineage>
</organism>
<dbReference type="Proteomes" id="UP000243686">
    <property type="component" value="Unassembled WGS sequence"/>
</dbReference>
<dbReference type="Pfam" id="PF11969">
    <property type="entry name" value="DcpS_C"/>
    <property type="match status" value="1"/>
</dbReference>
<feature type="compositionally biased region" description="Basic and acidic residues" evidence="2">
    <location>
        <begin position="69"/>
        <end position="83"/>
    </location>
</feature>
<comment type="caution">
    <text evidence="1">Lacks conserved residue(s) required for the propagation of feature annotation.</text>
</comment>
<name>A0A1S8X204_OPIVI</name>
<feature type="compositionally biased region" description="Basic and acidic residues" evidence="2">
    <location>
        <begin position="271"/>
        <end position="283"/>
    </location>
</feature>
<protein>
    <recommendedName>
        <fullName evidence="3">HIT domain-containing protein</fullName>
    </recommendedName>
</protein>
<keyword evidence="5" id="KW-1185">Reference proteome</keyword>
<feature type="compositionally biased region" description="Polar residues" evidence="2">
    <location>
        <begin position="38"/>
        <end position="52"/>
    </location>
</feature>
<evidence type="ECO:0000256" key="1">
    <source>
        <dbReference type="PROSITE-ProRule" id="PRU00464"/>
    </source>
</evidence>
<evidence type="ECO:0000259" key="3">
    <source>
        <dbReference type="PROSITE" id="PS51084"/>
    </source>
</evidence>
<dbReference type="Gene3D" id="3.30.428.10">
    <property type="entry name" value="HIT-like"/>
    <property type="match status" value="1"/>
</dbReference>
<dbReference type="InterPro" id="IPR013087">
    <property type="entry name" value="Znf_C2H2_type"/>
</dbReference>
<dbReference type="GO" id="GO:0003697">
    <property type="term" value="F:single-stranded DNA binding"/>
    <property type="evidence" value="ECO:0007669"/>
    <property type="project" value="TreeGrafter"/>
</dbReference>
<dbReference type="SUPFAM" id="SSF54197">
    <property type="entry name" value="HIT-like"/>
    <property type="match status" value="1"/>
</dbReference>
<dbReference type="AlphaFoldDB" id="A0A1S8X204"/>
<dbReference type="PANTHER" id="PTHR12486:SF4">
    <property type="entry name" value="APRATAXIN"/>
    <property type="match status" value="1"/>
</dbReference>
<dbReference type="PANTHER" id="PTHR12486">
    <property type="entry name" value="APRATAXIN-RELATED"/>
    <property type="match status" value="1"/>
</dbReference>
<proteinExistence type="predicted"/>
<gene>
    <name evidence="4" type="ORF">X801_03466</name>
</gene>
<dbReference type="GO" id="GO:0000012">
    <property type="term" value="P:single strand break repair"/>
    <property type="evidence" value="ECO:0007669"/>
    <property type="project" value="TreeGrafter"/>
</dbReference>
<dbReference type="GO" id="GO:0003725">
    <property type="term" value="F:double-stranded RNA binding"/>
    <property type="evidence" value="ECO:0007669"/>
    <property type="project" value="TreeGrafter"/>
</dbReference>
<feature type="region of interest" description="Disordered" evidence="2">
    <location>
        <begin position="188"/>
        <end position="235"/>
    </location>
</feature>
<accession>A0A1S8X204</accession>
<dbReference type="InterPro" id="IPR011146">
    <property type="entry name" value="HIT-like"/>
</dbReference>
<feature type="non-terminal residue" evidence="4">
    <location>
        <position position="384"/>
    </location>
</feature>
<dbReference type="GO" id="GO:1990165">
    <property type="term" value="F:single-strand break-containing DNA binding"/>
    <property type="evidence" value="ECO:0007669"/>
    <property type="project" value="TreeGrafter"/>
</dbReference>
<dbReference type="GO" id="GO:0030983">
    <property type="term" value="F:mismatched DNA binding"/>
    <property type="evidence" value="ECO:0007669"/>
    <property type="project" value="TreeGrafter"/>
</dbReference>
<sequence length="384" mass="42602">MRERSFKRCADGNVHEVDPADCILVDSSPEVSPRSERTSVTASESDYTAGSQRSKRRLVIVDNDDQEQQVDRSSLRDATDSPKNDGVLNRTEDLTGNVVVTQPLRTCSTRYSELGNSASKDESGSLCYICDRRFVTRFGCQRHMTGRHKMAKSRISWDLLTQSPSTAHGSRSPDRQCNTVARKSNLTSLHRCNTQPLPAPPPYPRTSEYAPTLRQPPAVDNSSHSTDAQQPLGSSVAVGAHCSAESAAPPPTESQQQQQQLHYCNMRPLSHKPDDQKPSKSDVKSVPSNPPSKRPRIAGKAKNSVSSTMMAKRWFGGHLMEAMKDPKVVVKQSDLWVIIRDRYPKATHHFLILPKKPIRRLTDVGTTDLSLLQSMHRAAESLAL</sequence>
<feature type="region of interest" description="Disordered" evidence="2">
    <location>
        <begin position="25"/>
        <end position="94"/>
    </location>
</feature>
<dbReference type="PROSITE" id="PS51084">
    <property type="entry name" value="HIT_2"/>
    <property type="match status" value="1"/>
</dbReference>
<evidence type="ECO:0000313" key="5">
    <source>
        <dbReference type="Proteomes" id="UP000243686"/>
    </source>
</evidence>
<dbReference type="GO" id="GO:0033699">
    <property type="term" value="F:DNA 5'-adenosine monophosphate hydrolase activity"/>
    <property type="evidence" value="ECO:0007669"/>
    <property type="project" value="TreeGrafter"/>
</dbReference>
<dbReference type="PROSITE" id="PS00028">
    <property type="entry name" value="ZINC_FINGER_C2H2_1"/>
    <property type="match status" value="1"/>
</dbReference>
<feature type="region of interest" description="Disordered" evidence="2">
    <location>
        <begin position="267"/>
        <end position="305"/>
    </location>
</feature>
<evidence type="ECO:0000313" key="4">
    <source>
        <dbReference type="EMBL" id="OON20651.1"/>
    </source>
</evidence>
<dbReference type="EMBL" id="KV892520">
    <property type="protein sequence ID" value="OON20651.1"/>
    <property type="molecule type" value="Genomic_DNA"/>
</dbReference>
<feature type="compositionally biased region" description="Polar residues" evidence="2">
    <location>
        <begin position="220"/>
        <end position="233"/>
    </location>
</feature>
<evidence type="ECO:0000256" key="2">
    <source>
        <dbReference type="SAM" id="MobiDB-lite"/>
    </source>
</evidence>